<sequence>MLSTTTRPLFNSPLTHFTPRHTLLRRHSLTRRHSLSTTTTTTQIKMSSPPSTIEHIVLFKVKPTSTSTQLSSMLTGLNSLTTLPNVLHLTAGKLHQSLSPTFSFTHILHSRYATKQDLANYSSHPDHLSVVRTNVLPICDDIMAVDWVNDNLNGPIVVKPGSAIRLQLIKLKDGVGEREKSDVFEVISGLKEKLAGILQLSFGENFSPGRNKGFEICSIGVFTGVDDLNALEGNLEIVKEKDKVRDFIDDLIVVDYVVPSFVQSASL</sequence>
<dbReference type="Gramene" id="KMS96182">
    <property type="protein sequence ID" value="KMS96182"/>
    <property type="gene ID" value="BVRB_000920"/>
</dbReference>
<evidence type="ECO:0000313" key="4">
    <source>
        <dbReference type="Proteomes" id="UP000035740"/>
    </source>
</evidence>
<evidence type="ECO:0000259" key="2">
    <source>
        <dbReference type="PROSITE" id="PS51502"/>
    </source>
</evidence>
<name>A0A0J8B8N6_BETVV</name>
<feature type="domain" description="Stress-response A/B barrel" evidence="2">
    <location>
        <begin position="163"/>
        <end position="256"/>
    </location>
</feature>
<dbReference type="eggNOG" id="ENOG502QTKV">
    <property type="taxonomic scope" value="Eukaryota"/>
</dbReference>
<dbReference type="OMA" id="SPIAFTH"/>
<dbReference type="EMBL" id="KQ090400">
    <property type="protein sequence ID" value="KMS96182.1"/>
    <property type="molecule type" value="Genomic_DNA"/>
</dbReference>
<dbReference type="KEGG" id="bvg:104883426"/>
<gene>
    <name evidence="3" type="ORF">BVRB_000920</name>
</gene>
<protein>
    <recommendedName>
        <fullName evidence="2">Stress-response A/B barrel domain-containing protein</fullName>
    </recommendedName>
</protein>
<dbReference type="SMART" id="SM00886">
    <property type="entry name" value="Dabb"/>
    <property type="match status" value="2"/>
</dbReference>
<reference evidence="3 4" key="1">
    <citation type="journal article" date="2014" name="Nature">
        <title>The genome of the recently domesticated crop plant sugar beet (Beta vulgaris).</title>
        <authorList>
            <person name="Dohm J.C."/>
            <person name="Minoche A.E."/>
            <person name="Holtgrawe D."/>
            <person name="Capella-Gutierrez S."/>
            <person name="Zakrzewski F."/>
            <person name="Tafer H."/>
            <person name="Rupp O."/>
            <person name="Sorensen T.R."/>
            <person name="Stracke R."/>
            <person name="Reinhardt R."/>
            <person name="Goesmann A."/>
            <person name="Kraft T."/>
            <person name="Schulz B."/>
            <person name="Stadler P.F."/>
            <person name="Schmidt T."/>
            <person name="Gabaldon T."/>
            <person name="Lehrach H."/>
            <person name="Weisshaar B."/>
            <person name="Himmelbauer H."/>
        </authorList>
    </citation>
    <scope>NUCLEOTIDE SEQUENCE [LARGE SCALE GENOMIC DNA]</scope>
    <source>
        <tissue evidence="3">Taproot</tissue>
    </source>
</reference>
<dbReference type="InterPro" id="IPR044662">
    <property type="entry name" value="HS1/DABB1-like"/>
</dbReference>
<dbReference type="Proteomes" id="UP000035740">
    <property type="component" value="Unassembled WGS sequence"/>
</dbReference>
<evidence type="ECO:0000256" key="1">
    <source>
        <dbReference type="ARBA" id="ARBA00011738"/>
    </source>
</evidence>
<dbReference type="AlphaFoldDB" id="A0A0J8B8N6"/>
<accession>A0A0J8B8N6</accession>
<dbReference type="Pfam" id="PF07876">
    <property type="entry name" value="Dabb"/>
    <property type="match status" value="2"/>
</dbReference>
<dbReference type="Gene3D" id="3.30.70.100">
    <property type="match status" value="2"/>
</dbReference>
<dbReference type="PANTHER" id="PTHR33178:SF3">
    <property type="entry name" value="STRESS-RESPONSE A_B BARREL DOMAIN-CONTAINING PROTEIN UP3"/>
    <property type="match status" value="1"/>
</dbReference>
<dbReference type="InterPro" id="IPR011008">
    <property type="entry name" value="Dimeric_a/b-barrel"/>
</dbReference>
<dbReference type="InterPro" id="IPR013097">
    <property type="entry name" value="Dabb"/>
</dbReference>
<dbReference type="SUPFAM" id="SSF54909">
    <property type="entry name" value="Dimeric alpha+beta barrel"/>
    <property type="match status" value="2"/>
</dbReference>
<comment type="subunit">
    <text evidence="1">Homodimer.</text>
</comment>
<feature type="domain" description="Stress-response A/B barrel" evidence="2">
    <location>
        <begin position="53"/>
        <end position="147"/>
    </location>
</feature>
<dbReference type="OrthoDB" id="42919at2759"/>
<dbReference type="PANTHER" id="PTHR33178">
    <property type="match status" value="1"/>
</dbReference>
<evidence type="ECO:0000313" key="3">
    <source>
        <dbReference type="EMBL" id="KMS96182.1"/>
    </source>
</evidence>
<proteinExistence type="predicted"/>
<dbReference type="PROSITE" id="PS51502">
    <property type="entry name" value="S_R_A_B_BARREL"/>
    <property type="match status" value="2"/>
</dbReference>
<organism evidence="3 4">
    <name type="scientific">Beta vulgaris subsp. vulgaris</name>
    <name type="common">Beet</name>
    <dbReference type="NCBI Taxonomy" id="3555"/>
    <lineage>
        <taxon>Eukaryota</taxon>
        <taxon>Viridiplantae</taxon>
        <taxon>Streptophyta</taxon>
        <taxon>Embryophyta</taxon>
        <taxon>Tracheophyta</taxon>
        <taxon>Spermatophyta</taxon>
        <taxon>Magnoliopsida</taxon>
        <taxon>eudicotyledons</taxon>
        <taxon>Gunneridae</taxon>
        <taxon>Pentapetalae</taxon>
        <taxon>Caryophyllales</taxon>
        <taxon>Chenopodiaceae</taxon>
        <taxon>Betoideae</taxon>
        <taxon>Beta</taxon>
    </lineage>
</organism>
<keyword evidence="4" id="KW-1185">Reference proteome</keyword>